<keyword evidence="2" id="KW-1133">Transmembrane helix</keyword>
<organism evidence="3 4">
    <name type="scientific">Gemmata palustris</name>
    <dbReference type="NCBI Taxonomy" id="2822762"/>
    <lineage>
        <taxon>Bacteria</taxon>
        <taxon>Pseudomonadati</taxon>
        <taxon>Planctomycetota</taxon>
        <taxon>Planctomycetia</taxon>
        <taxon>Gemmatales</taxon>
        <taxon>Gemmataceae</taxon>
        <taxon>Gemmata</taxon>
    </lineage>
</organism>
<sequence length="193" mass="20651">MGSETAAPSERAFPYSTGWHAIGCSILFFGLLGSIGVSLLPAGYEKVQNGQLPTGIALMVMGVFGVPTLFMSFWSLWAGVRDALNPPLVRVTATGLLLPAGARGEPPEDEHGQRTSNDRPHPETIPFTAIRRVTRDGPPHNLVLEVLHDASAVPLRLHQHMMRTTDFAELEVVLRAAIPGAFASAAPATVQPQ</sequence>
<keyword evidence="2" id="KW-0472">Membrane</keyword>
<keyword evidence="4" id="KW-1185">Reference proteome</keyword>
<dbReference type="Proteomes" id="UP000676565">
    <property type="component" value="Unassembled WGS sequence"/>
</dbReference>
<feature type="transmembrane region" description="Helical" evidence="2">
    <location>
        <begin position="56"/>
        <end position="77"/>
    </location>
</feature>
<gene>
    <name evidence="3" type="ORF">J8F10_32405</name>
</gene>
<accession>A0ABS5C1U9</accession>
<feature type="transmembrane region" description="Helical" evidence="2">
    <location>
        <begin position="20"/>
        <end position="44"/>
    </location>
</feature>
<dbReference type="RefSeq" id="WP_210660908.1">
    <property type="nucleotide sequence ID" value="NZ_JAGKQQ010000001.1"/>
</dbReference>
<keyword evidence="2" id="KW-0812">Transmembrane</keyword>
<evidence type="ECO:0000313" key="4">
    <source>
        <dbReference type="Proteomes" id="UP000676565"/>
    </source>
</evidence>
<evidence type="ECO:0000256" key="2">
    <source>
        <dbReference type="SAM" id="Phobius"/>
    </source>
</evidence>
<evidence type="ECO:0000313" key="3">
    <source>
        <dbReference type="EMBL" id="MBP3959969.1"/>
    </source>
</evidence>
<feature type="region of interest" description="Disordered" evidence="1">
    <location>
        <begin position="99"/>
        <end position="124"/>
    </location>
</feature>
<reference evidence="3 4" key="1">
    <citation type="submission" date="2021-04" db="EMBL/GenBank/DDBJ databases">
        <authorList>
            <person name="Ivanova A."/>
        </authorList>
    </citation>
    <scope>NUCLEOTIDE SEQUENCE [LARGE SCALE GENOMIC DNA]</scope>
    <source>
        <strain evidence="3 4">G18</strain>
    </source>
</reference>
<comment type="caution">
    <text evidence="3">The sequence shown here is derived from an EMBL/GenBank/DDBJ whole genome shotgun (WGS) entry which is preliminary data.</text>
</comment>
<feature type="compositionally biased region" description="Basic and acidic residues" evidence="1">
    <location>
        <begin position="105"/>
        <end position="122"/>
    </location>
</feature>
<proteinExistence type="predicted"/>
<protein>
    <submittedName>
        <fullName evidence="3">Uncharacterized protein</fullName>
    </submittedName>
</protein>
<dbReference type="EMBL" id="JAGKQQ010000001">
    <property type="protein sequence ID" value="MBP3959969.1"/>
    <property type="molecule type" value="Genomic_DNA"/>
</dbReference>
<evidence type="ECO:0000256" key="1">
    <source>
        <dbReference type="SAM" id="MobiDB-lite"/>
    </source>
</evidence>
<name>A0ABS5C1U9_9BACT</name>